<dbReference type="Proteomes" id="UP000324222">
    <property type="component" value="Unassembled WGS sequence"/>
</dbReference>
<comment type="caution">
    <text evidence="2">The sequence shown here is derived from an EMBL/GenBank/DDBJ whole genome shotgun (WGS) entry which is preliminary data.</text>
</comment>
<gene>
    <name evidence="2" type="ORF">E2C01_002197</name>
</gene>
<sequence length="79" mass="9238">MYPTTEGANLFFFNYTQDKKKKKKHPTTEGVNLFFLNYNQTLLIPNKTTSIFSHFFILPINALVVVLAIEELHFLKCVR</sequence>
<organism evidence="2 3">
    <name type="scientific">Portunus trituberculatus</name>
    <name type="common">Swimming crab</name>
    <name type="synonym">Neptunus trituberculatus</name>
    <dbReference type="NCBI Taxonomy" id="210409"/>
    <lineage>
        <taxon>Eukaryota</taxon>
        <taxon>Metazoa</taxon>
        <taxon>Ecdysozoa</taxon>
        <taxon>Arthropoda</taxon>
        <taxon>Crustacea</taxon>
        <taxon>Multicrustacea</taxon>
        <taxon>Malacostraca</taxon>
        <taxon>Eumalacostraca</taxon>
        <taxon>Eucarida</taxon>
        <taxon>Decapoda</taxon>
        <taxon>Pleocyemata</taxon>
        <taxon>Brachyura</taxon>
        <taxon>Eubrachyura</taxon>
        <taxon>Portunoidea</taxon>
        <taxon>Portunidae</taxon>
        <taxon>Portuninae</taxon>
        <taxon>Portunus</taxon>
    </lineage>
</organism>
<evidence type="ECO:0000313" key="2">
    <source>
        <dbReference type="EMBL" id="MPC09583.1"/>
    </source>
</evidence>
<evidence type="ECO:0000256" key="1">
    <source>
        <dbReference type="SAM" id="Phobius"/>
    </source>
</evidence>
<keyword evidence="1" id="KW-1133">Transmembrane helix</keyword>
<keyword evidence="1" id="KW-0812">Transmembrane</keyword>
<evidence type="ECO:0000313" key="3">
    <source>
        <dbReference type="Proteomes" id="UP000324222"/>
    </source>
</evidence>
<name>A0A5B7CQ21_PORTR</name>
<proteinExistence type="predicted"/>
<feature type="transmembrane region" description="Helical" evidence="1">
    <location>
        <begin position="51"/>
        <end position="69"/>
    </location>
</feature>
<dbReference type="EMBL" id="VSRR010000076">
    <property type="protein sequence ID" value="MPC09583.1"/>
    <property type="molecule type" value="Genomic_DNA"/>
</dbReference>
<keyword evidence="1" id="KW-0472">Membrane</keyword>
<dbReference type="AlphaFoldDB" id="A0A5B7CQ21"/>
<protein>
    <submittedName>
        <fullName evidence="2">Uncharacterized protein</fullName>
    </submittedName>
</protein>
<reference evidence="2 3" key="1">
    <citation type="submission" date="2019-05" db="EMBL/GenBank/DDBJ databases">
        <title>Another draft genome of Portunus trituberculatus and its Hox gene families provides insights of decapod evolution.</title>
        <authorList>
            <person name="Jeong J.-H."/>
            <person name="Song I."/>
            <person name="Kim S."/>
            <person name="Choi T."/>
            <person name="Kim D."/>
            <person name="Ryu S."/>
            <person name="Kim W."/>
        </authorList>
    </citation>
    <scope>NUCLEOTIDE SEQUENCE [LARGE SCALE GENOMIC DNA]</scope>
    <source>
        <tissue evidence="2">Muscle</tissue>
    </source>
</reference>
<accession>A0A5B7CQ21</accession>
<keyword evidence="3" id="KW-1185">Reference proteome</keyword>